<keyword evidence="2" id="KW-1185">Reference proteome</keyword>
<dbReference type="Proteomes" id="UP001239111">
    <property type="component" value="Chromosome 3"/>
</dbReference>
<comment type="caution">
    <text evidence="1">The sequence shown here is derived from an EMBL/GenBank/DDBJ whole genome shotgun (WGS) entry which is preliminary data.</text>
</comment>
<proteinExistence type="predicted"/>
<reference evidence="1" key="1">
    <citation type="submission" date="2023-04" db="EMBL/GenBank/DDBJ databases">
        <title>A chromosome-level genome assembly of the parasitoid wasp Eretmocerus hayati.</title>
        <authorList>
            <person name="Zhong Y."/>
            <person name="Liu S."/>
            <person name="Liu Y."/>
        </authorList>
    </citation>
    <scope>NUCLEOTIDE SEQUENCE</scope>
    <source>
        <strain evidence="1">ZJU_SS_LIU_2023</strain>
    </source>
</reference>
<organism evidence="1 2">
    <name type="scientific">Eretmocerus hayati</name>
    <dbReference type="NCBI Taxonomy" id="131215"/>
    <lineage>
        <taxon>Eukaryota</taxon>
        <taxon>Metazoa</taxon>
        <taxon>Ecdysozoa</taxon>
        <taxon>Arthropoda</taxon>
        <taxon>Hexapoda</taxon>
        <taxon>Insecta</taxon>
        <taxon>Pterygota</taxon>
        <taxon>Neoptera</taxon>
        <taxon>Endopterygota</taxon>
        <taxon>Hymenoptera</taxon>
        <taxon>Apocrita</taxon>
        <taxon>Proctotrupomorpha</taxon>
        <taxon>Chalcidoidea</taxon>
        <taxon>Aphelinidae</taxon>
        <taxon>Aphelininae</taxon>
        <taxon>Eretmocerus</taxon>
    </lineage>
</organism>
<gene>
    <name evidence="1" type="ORF">QAD02_003668</name>
</gene>
<dbReference type="EMBL" id="CM056743">
    <property type="protein sequence ID" value="KAJ8672409.1"/>
    <property type="molecule type" value="Genomic_DNA"/>
</dbReference>
<accession>A0ACC2NQ21</accession>
<evidence type="ECO:0000313" key="1">
    <source>
        <dbReference type="EMBL" id="KAJ8672409.1"/>
    </source>
</evidence>
<protein>
    <submittedName>
        <fullName evidence="1">Uncharacterized protein</fullName>
    </submittedName>
</protein>
<name>A0ACC2NQ21_9HYME</name>
<evidence type="ECO:0000313" key="2">
    <source>
        <dbReference type="Proteomes" id="UP001239111"/>
    </source>
</evidence>
<sequence length="329" mass="37626">MQSTTGVRPKNAEKAEDFPEHYDEFKILEINAESSRSDVPTNSDKNQGNTVDFLEGAAHHLAGGTGFTLAENDPSPLLDIREDEQGLQLSGLNFGIRVRFDRSTGSRMKNQEAKNTRNIKDRYDEASQSSTPLFSTYSRSGRSKGSYSTERDRSGQFYEDKKSLVMRKCSALTIFEQEQEDGWRCPDEEEHNGDRGRQWNHSRRESGKNREPQKGKKGRYTRDLWAYESMESDCTEEESDGDSRRKSYREVEEEENRRQQSGRGNQNRKYGGRSPRRDNRERMRGSDRKSVTSGNGTRMRRMSQIRGLLACEGINSGGIENVCNNETVV</sequence>